<evidence type="ECO:0000313" key="6">
    <source>
        <dbReference type="EMBL" id="CAB4574346.1"/>
    </source>
</evidence>
<evidence type="ECO:0000313" key="8">
    <source>
        <dbReference type="EMBL" id="CAB4692115.1"/>
    </source>
</evidence>
<dbReference type="Gene3D" id="3.40.190.10">
    <property type="entry name" value="Periplasmic binding protein-like II"/>
    <property type="match status" value="1"/>
</dbReference>
<dbReference type="InterPro" id="IPR023765">
    <property type="entry name" value="SBP_5_CS"/>
</dbReference>
<evidence type="ECO:0000256" key="2">
    <source>
        <dbReference type="ARBA" id="ARBA00022729"/>
    </source>
</evidence>
<evidence type="ECO:0000313" key="5">
    <source>
        <dbReference type="EMBL" id="CAB4372270.1"/>
    </source>
</evidence>
<dbReference type="GO" id="GO:0015833">
    <property type="term" value="P:peptide transport"/>
    <property type="evidence" value="ECO:0007669"/>
    <property type="project" value="TreeGrafter"/>
</dbReference>
<feature type="domain" description="Solute-binding protein family 5" evidence="3">
    <location>
        <begin position="86"/>
        <end position="433"/>
    </location>
</feature>
<dbReference type="PANTHER" id="PTHR30290:SF38">
    <property type="entry name" value="D,D-DIPEPTIDE-BINDING PERIPLASMIC PROTEIN DDPA-RELATED"/>
    <property type="match status" value="1"/>
</dbReference>
<dbReference type="GO" id="GO:0042597">
    <property type="term" value="C:periplasmic space"/>
    <property type="evidence" value="ECO:0007669"/>
    <property type="project" value="UniProtKB-ARBA"/>
</dbReference>
<evidence type="ECO:0000313" key="4">
    <source>
        <dbReference type="EMBL" id="CAB4329444.1"/>
    </source>
</evidence>
<dbReference type="InterPro" id="IPR030678">
    <property type="entry name" value="Peptide/Ni-bd"/>
</dbReference>
<dbReference type="GO" id="GO:1904680">
    <property type="term" value="F:peptide transmembrane transporter activity"/>
    <property type="evidence" value="ECO:0007669"/>
    <property type="project" value="TreeGrafter"/>
</dbReference>
<accession>A0A6J6HBC2</accession>
<keyword evidence="2" id="KW-0732">Signal</keyword>
<dbReference type="PROSITE" id="PS51257">
    <property type="entry name" value="PROKAR_LIPOPROTEIN"/>
    <property type="match status" value="1"/>
</dbReference>
<dbReference type="CDD" id="cd00995">
    <property type="entry name" value="PBP2_NikA_DppA_OppA_like"/>
    <property type="match status" value="1"/>
</dbReference>
<dbReference type="PIRSF" id="PIRSF002741">
    <property type="entry name" value="MppA"/>
    <property type="match status" value="1"/>
</dbReference>
<evidence type="ECO:0000313" key="10">
    <source>
        <dbReference type="EMBL" id="CAB4989932.1"/>
    </source>
</evidence>
<sequence length="521" mass="55845">MRNRRLWLGLLAVLALVATSCGSSSSSSNKTPTTKVAKVGGSVVAVGPDAQSLDPLKVINSATQGADVLNAVYDVLYTLTPNTSAFNPRIAVSFTSTDGLTWTLTLKDGVKFSDGTPLDADAVKFNWDRNKTNTKSTSFGQLMNVESFTVTSPTVLTVKLKTVNRQFVQVIPVVNLGWIASPTAIKAQGDTYGADAKAVGAGPFTVKSRTPATETVLVRNATYWQTGLPKLDQITMKAVVDAQAATDSVISGQAQLYTFGLGESLKQATDAGLQSQVWNELQGATSMLFNQNKPPFDNVKARQAVTLALDIPQMIDVVTMNGETAATSMFQQNSPFYDAKYNFPKSDPVQAQKLFDELAAANGGQPLSFVMAVSTNTANKARVTQLQTQLSKYKNVKAELKVIDGPQYGTALFAGDFNMALYAIASPDPEPQFAQLSSTYYVKIADMKSAAGDAALLAGVQATDTAARKVAYGNLQQALLDSWAEIWMYRNITRAIFSKNTTGLVTYGQGSHLFDSYGLTE</sequence>
<gene>
    <name evidence="6" type="ORF">UFOPK1762_00033</name>
    <name evidence="7" type="ORF">UFOPK1906_00012</name>
    <name evidence="8" type="ORF">UFOPK2624_00039</name>
    <name evidence="4" type="ORF">UFOPK3331_00035</name>
    <name evidence="9" type="ORF">UFOPK3785_00017</name>
    <name evidence="10" type="ORF">UFOPK3927_01239</name>
    <name evidence="5" type="ORF">UFOPK4201_01376</name>
    <name evidence="11" type="ORF">UFOPK4371_00035</name>
</gene>
<dbReference type="SUPFAM" id="SSF53850">
    <property type="entry name" value="Periplasmic binding protein-like II"/>
    <property type="match status" value="1"/>
</dbReference>
<dbReference type="InterPro" id="IPR039424">
    <property type="entry name" value="SBP_5"/>
</dbReference>
<dbReference type="GO" id="GO:0043190">
    <property type="term" value="C:ATP-binding cassette (ABC) transporter complex"/>
    <property type="evidence" value="ECO:0007669"/>
    <property type="project" value="InterPro"/>
</dbReference>
<dbReference type="EMBL" id="CAEZVC010000001">
    <property type="protein sequence ID" value="CAB4610727.1"/>
    <property type="molecule type" value="Genomic_DNA"/>
</dbReference>
<comment type="similarity">
    <text evidence="1">Belongs to the bacterial solute-binding protein 5 family.</text>
</comment>
<evidence type="ECO:0000313" key="7">
    <source>
        <dbReference type="EMBL" id="CAB4610727.1"/>
    </source>
</evidence>
<reference evidence="7" key="1">
    <citation type="submission" date="2020-05" db="EMBL/GenBank/DDBJ databases">
        <authorList>
            <person name="Chiriac C."/>
            <person name="Salcher M."/>
            <person name="Ghai R."/>
            <person name="Kavagutti S V."/>
        </authorList>
    </citation>
    <scope>NUCLEOTIDE SEQUENCE</scope>
</reference>
<evidence type="ECO:0000313" key="9">
    <source>
        <dbReference type="EMBL" id="CAB4938602.1"/>
    </source>
</evidence>
<dbReference type="EMBL" id="CAEZXY010000001">
    <property type="protein sequence ID" value="CAB4692115.1"/>
    <property type="molecule type" value="Genomic_DNA"/>
</dbReference>
<organism evidence="7">
    <name type="scientific">freshwater metagenome</name>
    <dbReference type="NCBI Taxonomy" id="449393"/>
    <lineage>
        <taxon>unclassified sequences</taxon>
        <taxon>metagenomes</taxon>
        <taxon>ecological metagenomes</taxon>
    </lineage>
</organism>
<dbReference type="PANTHER" id="PTHR30290">
    <property type="entry name" value="PERIPLASMIC BINDING COMPONENT OF ABC TRANSPORTER"/>
    <property type="match status" value="1"/>
</dbReference>
<dbReference type="EMBL" id="CAFBRD010000001">
    <property type="protein sequence ID" value="CAB5072594.1"/>
    <property type="molecule type" value="Genomic_DNA"/>
</dbReference>
<evidence type="ECO:0000313" key="11">
    <source>
        <dbReference type="EMBL" id="CAB5072594.1"/>
    </source>
</evidence>
<evidence type="ECO:0000259" key="3">
    <source>
        <dbReference type="Pfam" id="PF00496"/>
    </source>
</evidence>
<dbReference type="Gene3D" id="3.10.105.10">
    <property type="entry name" value="Dipeptide-binding Protein, Domain 3"/>
    <property type="match status" value="1"/>
</dbReference>
<dbReference type="EMBL" id="CAFBNJ010000001">
    <property type="protein sequence ID" value="CAB4938602.1"/>
    <property type="molecule type" value="Genomic_DNA"/>
</dbReference>
<protein>
    <submittedName>
        <fullName evidence="7">Unannotated protein</fullName>
    </submittedName>
</protein>
<dbReference type="EMBL" id="CAEZTY010000001">
    <property type="protein sequence ID" value="CAB4574346.1"/>
    <property type="molecule type" value="Genomic_DNA"/>
</dbReference>
<dbReference type="AlphaFoldDB" id="A0A6J6HBC2"/>
<evidence type="ECO:0000256" key="1">
    <source>
        <dbReference type="ARBA" id="ARBA00005695"/>
    </source>
</evidence>
<dbReference type="Pfam" id="PF00496">
    <property type="entry name" value="SBP_bac_5"/>
    <property type="match status" value="1"/>
</dbReference>
<proteinExistence type="inferred from homology"/>
<dbReference type="InterPro" id="IPR000914">
    <property type="entry name" value="SBP_5_dom"/>
</dbReference>
<dbReference type="EMBL" id="CAESAL010000001">
    <property type="protein sequence ID" value="CAB4329444.1"/>
    <property type="molecule type" value="Genomic_DNA"/>
</dbReference>
<dbReference type="EMBL" id="CAFBOK010000146">
    <property type="protein sequence ID" value="CAB4989932.1"/>
    <property type="molecule type" value="Genomic_DNA"/>
</dbReference>
<name>A0A6J6HBC2_9ZZZZ</name>
<dbReference type="PROSITE" id="PS01040">
    <property type="entry name" value="SBP_BACTERIAL_5"/>
    <property type="match status" value="1"/>
</dbReference>
<dbReference type="EMBL" id="CAEUNJ010000064">
    <property type="protein sequence ID" value="CAB4372270.1"/>
    <property type="molecule type" value="Genomic_DNA"/>
</dbReference>